<feature type="domain" description="Serine aminopeptidase S33" evidence="2">
    <location>
        <begin position="312"/>
        <end position="402"/>
    </location>
</feature>
<evidence type="ECO:0000259" key="2">
    <source>
        <dbReference type="Pfam" id="PF12146"/>
    </source>
</evidence>
<dbReference type="AlphaFoldDB" id="A0A927IGZ2"/>
<dbReference type="InterPro" id="IPR022742">
    <property type="entry name" value="Hydrolase_4"/>
</dbReference>
<evidence type="ECO:0000313" key="3">
    <source>
        <dbReference type="EMBL" id="MBD5778890.1"/>
    </source>
</evidence>
<keyword evidence="1" id="KW-0732">Signal</keyword>
<dbReference type="InterPro" id="IPR029058">
    <property type="entry name" value="AB_hydrolase_fold"/>
</dbReference>
<organism evidence="3 4">
    <name type="scientific">Pelagicoccus enzymogenes</name>
    <dbReference type="NCBI Taxonomy" id="2773457"/>
    <lineage>
        <taxon>Bacteria</taxon>
        <taxon>Pseudomonadati</taxon>
        <taxon>Verrucomicrobiota</taxon>
        <taxon>Opitutia</taxon>
        <taxon>Puniceicoccales</taxon>
        <taxon>Pelagicoccaceae</taxon>
        <taxon>Pelagicoccus</taxon>
    </lineage>
</organism>
<dbReference type="SUPFAM" id="SSF53474">
    <property type="entry name" value="alpha/beta-Hydrolases"/>
    <property type="match status" value="1"/>
</dbReference>
<keyword evidence="3" id="KW-0378">Hydrolase</keyword>
<feature type="chain" id="PRO_5038084330" evidence="1">
    <location>
        <begin position="27"/>
        <end position="591"/>
    </location>
</feature>
<protein>
    <submittedName>
        <fullName evidence="3">Alpha/beta hydrolase</fullName>
    </submittedName>
</protein>
<dbReference type="InterPro" id="IPR053145">
    <property type="entry name" value="AB_hydrolase_Est10"/>
</dbReference>
<gene>
    <name evidence="3" type="ORF">IEN85_05255</name>
</gene>
<keyword evidence="4" id="KW-1185">Reference proteome</keyword>
<accession>A0A927IGZ2</accession>
<name>A0A927IGZ2_9BACT</name>
<evidence type="ECO:0000313" key="4">
    <source>
        <dbReference type="Proteomes" id="UP000622317"/>
    </source>
</evidence>
<dbReference type="PANTHER" id="PTHR43265">
    <property type="entry name" value="ESTERASE ESTD"/>
    <property type="match status" value="1"/>
</dbReference>
<dbReference type="Pfam" id="PF12146">
    <property type="entry name" value="Hydrolase_4"/>
    <property type="match status" value="1"/>
</dbReference>
<dbReference type="RefSeq" id="WP_191616017.1">
    <property type="nucleotide sequence ID" value="NZ_JACYFG010000006.1"/>
</dbReference>
<comment type="caution">
    <text evidence="3">The sequence shown here is derived from an EMBL/GenBank/DDBJ whole genome shotgun (WGS) entry which is preliminary data.</text>
</comment>
<feature type="signal peptide" evidence="1">
    <location>
        <begin position="1"/>
        <end position="26"/>
    </location>
</feature>
<dbReference type="PANTHER" id="PTHR43265:SF1">
    <property type="entry name" value="ESTERASE ESTD"/>
    <property type="match status" value="1"/>
</dbReference>
<reference evidence="3" key="1">
    <citation type="submission" date="2020-09" db="EMBL/GenBank/DDBJ databases">
        <title>Pelagicoccus enzymogenes sp. nov. with an EPS production, isolated from marine sediment.</title>
        <authorList>
            <person name="Feng X."/>
        </authorList>
    </citation>
    <scope>NUCLEOTIDE SEQUENCE</scope>
    <source>
        <strain evidence="3">NFK12</strain>
    </source>
</reference>
<evidence type="ECO:0000256" key="1">
    <source>
        <dbReference type="SAM" id="SignalP"/>
    </source>
</evidence>
<dbReference type="EMBL" id="JACYFG010000006">
    <property type="protein sequence ID" value="MBD5778890.1"/>
    <property type="molecule type" value="Genomic_DNA"/>
</dbReference>
<proteinExistence type="predicted"/>
<dbReference type="Proteomes" id="UP000622317">
    <property type="component" value="Unassembled WGS sequence"/>
</dbReference>
<dbReference type="GO" id="GO:0052689">
    <property type="term" value="F:carboxylic ester hydrolase activity"/>
    <property type="evidence" value="ECO:0007669"/>
    <property type="project" value="TreeGrafter"/>
</dbReference>
<dbReference type="Gene3D" id="3.40.50.1820">
    <property type="entry name" value="alpha/beta hydrolase"/>
    <property type="match status" value="1"/>
</dbReference>
<sequence>MKTKPTFLFKLGVLFSALSLAALAIASPPLGLWKGEIKIPGSSLAILVTLDRSEDGIWSGKIDIPAQGLRGFALANVEVGEFAVGFAMEGVPGEPSFRGVYEVEQNRISGDFTQGGQTLKFELKFADEAVAAEPVPKKGIPGEGVAGEWFGELAVGPSSLRLALHVEESDEGSLSGTMDSLDQGVNGLEMDDLLLEAGRFSYQISRIGGSFKGDLSEDGSELRGDWTQGGRSFPLTFLRLAEPVAQNRPQEPRGPFPYEEREVTFRNEAEGLEFAGTFLVPPGEGPFPTVLFLSGSGPQDRDESLMGHKPFAVIADALGRRGIASLRYDDRGVGGSQGKLMESEVGQFAGDALAGVRFLEQQEEVDLDALGLIGHSEGGLVGPMAATQDEQVDFLVLLAPPGVALDKLLLRQASDGLRLKGVDETLIQRIELDSAGDLELIKDRSLSRGELVARLRERSARIRAQYDEGVLEALGFTDAVFESSLKSVSTKWFRSLMNADPSDYLDRISQPTLALFGERDVQVAADVNAEALRASLRRAGNGRSLVKVQPRLNHLFQNCDTGSIEEYGRIEETFDPATLQLIGDWILRQRG</sequence>